<keyword evidence="6 8" id="KW-0472">Membrane</keyword>
<feature type="region of interest" description="Disordered" evidence="7">
    <location>
        <begin position="397"/>
        <end position="421"/>
    </location>
</feature>
<feature type="transmembrane region" description="Helical" evidence="8">
    <location>
        <begin position="252"/>
        <end position="274"/>
    </location>
</feature>
<reference evidence="9 10" key="1">
    <citation type="submission" date="2018-03" db="EMBL/GenBank/DDBJ databases">
        <title>Genomic Encyclopedia of Archaeal and Bacterial Type Strains, Phase II (KMG-II): from individual species to whole genera.</title>
        <authorList>
            <person name="Goeker M."/>
        </authorList>
    </citation>
    <scope>NUCLEOTIDE SEQUENCE [LARGE SCALE GENOMIC DNA]</scope>
    <source>
        <strain evidence="9 10">DSM 44720</strain>
    </source>
</reference>
<evidence type="ECO:0000256" key="2">
    <source>
        <dbReference type="ARBA" id="ARBA00022448"/>
    </source>
</evidence>
<evidence type="ECO:0000256" key="5">
    <source>
        <dbReference type="ARBA" id="ARBA00022989"/>
    </source>
</evidence>
<dbReference type="OrthoDB" id="3810421at2"/>
<organism evidence="9 10">
    <name type="scientific">Umezawaea tangerina</name>
    <dbReference type="NCBI Taxonomy" id="84725"/>
    <lineage>
        <taxon>Bacteria</taxon>
        <taxon>Bacillati</taxon>
        <taxon>Actinomycetota</taxon>
        <taxon>Actinomycetes</taxon>
        <taxon>Pseudonocardiales</taxon>
        <taxon>Pseudonocardiaceae</taxon>
        <taxon>Umezawaea</taxon>
    </lineage>
</organism>
<keyword evidence="2" id="KW-0813">Transport</keyword>
<evidence type="ECO:0000256" key="7">
    <source>
        <dbReference type="SAM" id="MobiDB-lite"/>
    </source>
</evidence>
<accession>A0A2T0SXM9</accession>
<evidence type="ECO:0000256" key="1">
    <source>
        <dbReference type="ARBA" id="ARBA00004429"/>
    </source>
</evidence>
<evidence type="ECO:0000256" key="8">
    <source>
        <dbReference type="SAM" id="Phobius"/>
    </source>
</evidence>
<dbReference type="CDD" id="cd06173">
    <property type="entry name" value="MFS_MefA_like"/>
    <property type="match status" value="1"/>
</dbReference>
<feature type="transmembrane region" description="Helical" evidence="8">
    <location>
        <begin position="42"/>
        <end position="63"/>
    </location>
</feature>
<feature type="transmembrane region" description="Helical" evidence="8">
    <location>
        <begin position="281"/>
        <end position="300"/>
    </location>
</feature>
<dbReference type="SUPFAM" id="SSF103473">
    <property type="entry name" value="MFS general substrate transporter"/>
    <property type="match status" value="1"/>
</dbReference>
<keyword evidence="10" id="KW-1185">Reference proteome</keyword>
<dbReference type="PANTHER" id="PTHR23513">
    <property type="entry name" value="INTEGRAL MEMBRANE EFFLUX PROTEIN-RELATED"/>
    <property type="match status" value="1"/>
</dbReference>
<feature type="transmembrane region" description="Helical" evidence="8">
    <location>
        <begin position="12"/>
        <end position="36"/>
    </location>
</feature>
<comment type="caution">
    <text evidence="9">The sequence shown here is derived from an EMBL/GenBank/DDBJ whole genome shotgun (WGS) entry which is preliminary data.</text>
</comment>
<dbReference type="AlphaFoldDB" id="A0A2T0SXM9"/>
<evidence type="ECO:0000256" key="4">
    <source>
        <dbReference type="ARBA" id="ARBA00022692"/>
    </source>
</evidence>
<feature type="transmembrane region" description="Helical" evidence="8">
    <location>
        <begin position="343"/>
        <end position="365"/>
    </location>
</feature>
<dbReference type="Pfam" id="PF05977">
    <property type="entry name" value="MFS_3"/>
    <property type="match status" value="1"/>
</dbReference>
<name>A0A2T0SXM9_9PSEU</name>
<keyword evidence="5 8" id="KW-1133">Transmembrane helix</keyword>
<evidence type="ECO:0000256" key="6">
    <source>
        <dbReference type="ARBA" id="ARBA00023136"/>
    </source>
</evidence>
<dbReference type="InterPro" id="IPR010290">
    <property type="entry name" value="TM_effector"/>
</dbReference>
<gene>
    <name evidence="9" type="ORF">CLV43_109397</name>
</gene>
<keyword evidence="4 8" id="KW-0812">Transmembrane</keyword>
<keyword evidence="3" id="KW-1003">Cell membrane</keyword>
<feature type="transmembrane region" description="Helical" evidence="8">
    <location>
        <begin position="306"/>
        <end position="331"/>
    </location>
</feature>
<dbReference type="PANTHER" id="PTHR23513:SF9">
    <property type="entry name" value="ENTEROBACTIN EXPORTER ENTS"/>
    <property type="match status" value="1"/>
</dbReference>
<comment type="subcellular location">
    <subcellularLocation>
        <location evidence="1">Cell inner membrane</location>
        <topology evidence="1">Multi-pass membrane protein</topology>
    </subcellularLocation>
</comment>
<proteinExistence type="predicted"/>
<dbReference type="EMBL" id="PVTF01000009">
    <property type="protein sequence ID" value="PRY38176.1"/>
    <property type="molecule type" value="Genomic_DNA"/>
</dbReference>
<evidence type="ECO:0000313" key="9">
    <source>
        <dbReference type="EMBL" id="PRY38176.1"/>
    </source>
</evidence>
<protein>
    <submittedName>
        <fullName evidence="9">Putative MFS family arabinose efflux permease</fullName>
    </submittedName>
</protein>
<evidence type="ECO:0000256" key="3">
    <source>
        <dbReference type="ARBA" id="ARBA00022475"/>
    </source>
</evidence>
<sequence length="421" mass="43856">MSGPLANPAFRRLWVAGFVSEIGDWVLQVAMPIYVYQLTGSVGATATTFVVALLPGIALSPVAGVLADRWDRRRLMLLVSVAQALALLPLLAVRGAEDLVLVNVVTACQAGLAALFEPAKSALLPSLLERDQITAANGLIGLNGNLARLLGASLGGVLLGCTGLPGVLAADAASFLLAAALLVRAFGVDAEPVEHPPVVRAWVEGLREITGRRQLRFMVLVVGLMSTAQGLFVVLFVVFVTERIGGDEAATGLLRGVQAVGGLVGGALVGVLARRFVPGRVLAWGLLSLGVLSAVIWNSASLTTSLPYYLVGFAVVGAPGVVVGAGMLSVLQLHTSDATRGRVLSSFFSLFDGFQAVGMIIAGALVGPFGLPVLLDVQAGLYVLAGVLAVQRQWGDGDEQRGRDEEGHDRVEVVQGHDQRR</sequence>
<feature type="transmembrane region" description="Helical" evidence="8">
    <location>
        <begin position="371"/>
        <end position="390"/>
    </location>
</feature>
<feature type="compositionally biased region" description="Basic and acidic residues" evidence="7">
    <location>
        <begin position="398"/>
        <end position="421"/>
    </location>
</feature>
<feature type="transmembrane region" description="Helical" evidence="8">
    <location>
        <begin position="217"/>
        <end position="240"/>
    </location>
</feature>
<feature type="transmembrane region" description="Helical" evidence="8">
    <location>
        <begin position="75"/>
        <end position="93"/>
    </location>
</feature>
<dbReference type="InterPro" id="IPR036259">
    <property type="entry name" value="MFS_trans_sf"/>
</dbReference>
<dbReference type="GO" id="GO:0005886">
    <property type="term" value="C:plasma membrane"/>
    <property type="evidence" value="ECO:0007669"/>
    <property type="project" value="UniProtKB-SubCell"/>
</dbReference>
<dbReference type="Gene3D" id="1.20.1250.20">
    <property type="entry name" value="MFS general substrate transporter like domains"/>
    <property type="match status" value="1"/>
</dbReference>
<evidence type="ECO:0000313" key="10">
    <source>
        <dbReference type="Proteomes" id="UP000239494"/>
    </source>
</evidence>
<dbReference type="Proteomes" id="UP000239494">
    <property type="component" value="Unassembled WGS sequence"/>
</dbReference>